<keyword evidence="2" id="KW-1185">Reference proteome</keyword>
<protein>
    <submittedName>
        <fullName evidence="1">Uncharacterized protein</fullName>
    </submittedName>
</protein>
<comment type="caution">
    <text evidence="1">The sequence shown here is derived from an EMBL/GenBank/DDBJ whole genome shotgun (WGS) entry which is preliminary data.</text>
</comment>
<dbReference type="EMBL" id="JAMZEL010000005">
    <property type="protein sequence ID" value="MCP1383612.1"/>
    <property type="molecule type" value="Genomic_DNA"/>
</dbReference>
<sequence length="109" mass="12211">MAGTSGSVTQFKTYLSDQARVTSMNQLEYWFDGKKGVTESQVKEKFKQMMYNGTTLTTQGTAVFNAIWGNVGLRGSLFPNISDPIAGKDRFEEIIESTSSIFYNFIKVK</sequence>
<name>A0ABT1FT00_9BACT</name>
<evidence type="ECO:0000313" key="2">
    <source>
        <dbReference type="Proteomes" id="UP001204772"/>
    </source>
</evidence>
<dbReference type="RefSeq" id="WP_253528638.1">
    <property type="nucleotide sequence ID" value="NZ_JAMZEL010000005.1"/>
</dbReference>
<proteinExistence type="predicted"/>
<gene>
    <name evidence="1" type="ORF">NCI00_14295</name>
</gene>
<accession>A0ABT1FT00</accession>
<dbReference type="Proteomes" id="UP001204772">
    <property type="component" value="Unassembled WGS sequence"/>
</dbReference>
<organism evidence="1 2">
    <name type="scientific">Runella salmonicolor</name>
    <dbReference type="NCBI Taxonomy" id="2950278"/>
    <lineage>
        <taxon>Bacteria</taxon>
        <taxon>Pseudomonadati</taxon>
        <taxon>Bacteroidota</taxon>
        <taxon>Cytophagia</taxon>
        <taxon>Cytophagales</taxon>
        <taxon>Spirosomataceae</taxon>
        <taxon>Runella</taxon>
    </lineage>
</organism>
<reference evidence="1 2" key="1">
    <citation type="submission" date="2022-06" db="EMBL/GenBank/DDBJ databases">
        <title>Runella sp. S5 genome sequencing.</title>
        <authorList>
            <person name="Park S."/>
        </authorList>
    </citation>
    <scope>NUCLEOTIDE SEQUENCE [LARGE SCALE GENOMIC DNA]</scope>
    <source>
        <strain evidence="1 2">S5</strain>
    </source>
</reference>
<evidence type="ECO:0000313" key="1">
    <source>
        <dbReference type="EMBL" id="MCP1383612.1"/>
    </source>
</evidence>